<dbReference type="SMART" id="SM00829">
    <property type="entry name" value="PKS_ER"/>
    <property type="match status" value="1"/>
</dbReference>
<dbReference type="GeneID" id="300265674"/>
<evidence type="ECO:0000313" key="4">
    <source>
        <dbReference type="EMBL" id="SPZ11752.1"/>
    </source>
</evidence>
<dbReference type="EMBL" id="JADMCD010000007">
    <property type="protein sequence ID" value="MBF8641753.1"/>
    <property type="molecule type" value="Genomic_DNA"/>
</dbReference>
<evidence type="ECO:0000313" key="5">
    <source>
        <dbReference type="Proteomes" id="UP000250443"/>
    </source>
</evidence>
<dbReference type="GO" id="GO:0008270">
    <property type="term" value="F:zinc ion binding"/>
    <property type="evidence" value="ECO:0007669"/>
    <property type="project" value="InterPro"/>
</dbReference>
<evidence type="ECO:0000256" key="1">
    <source>
        <dbReference type="ARBA" id="ARBA00023002"/>
    </source>
</evidence>
<dbReference type="InterPro" id="IPR020843">
    <property type="entry name" value="ER"/>
</dbReference>
<dbReference type="Proteomes" id="UP000250443">
    <property type="component" value="Unassembled WGS sequence"/>
</dbReference>
<dbReference type="AlphaFoldDB" id="A0A2X2CSS2"/>
<dbReference type="InterPro" id="IPR002364">
    <property type="entry name" value="Quin_OxRdtase/zeta-crystal_CS"/>
</dbReference>
<dbReference type="Gene3D" id="3.90.180.10">
    <property type="entry name" value="Medium-chain alcohol dehydrogenases, catalytic domain"/>
    <property type="match status" value="1"/>
</dbReference>
<dbReference type="SUPFAM" id="SSF50129">
    <property type="entry name" value="GroES-like"/>
    <property type="match status" value="1"/>
</dbReference>
<protein>
    <submittedName>
        <fullName evidence="4">Alcohol dehydrogenase zinc-binding domain-containing protein</fullName>
    </submittedName>
    <submittedName>
        <fullName evidence="3">NADP-dependent oxidoreductase</fullName>
    </submittedName>
</protein>
<evidence type="ECO:0000259" key="2">
    <source>
        <dbReference type="SMART" id="SM00829"/>
    </source>
</evidence>
<dbReference type="InterPro" id="IPR013154">
    <property type="entry name" value="ADH-like_N"/>
</dbReference>
<dbReference type="Proteomes" id="UP000626180">
    <property type="component" value="Unassembled WGS sequence"/>
</dbReference>
<feature type="domain" description="Enoyl reductase (ER)" evidence="2">
    <location>
        <begin position="10"/>
        <end position="306"/>
    </location>
</feature>
<dbReference type="PROSITE" id="PS01162">
    <property type="entry name" value="QOR_ZETA_CRYSTAL"/>
    <property type="match status" value="1"/>
</dbReference>
<dbReference type="GO" id="GO:0016491">
    <property type="term" value="F:oxidoreductase activity"/>
    <property type="evidence" value="ECO:0007669"/>
    <property type="project" value="UniProtKB-KW"/>
</dbReference>
<organism evidence="4 5">
    <name type="scientific">Pseudomonas luteola</name>
    <dbReference type="NCBI Taxonomy" id="47886"/>
    <lineage>
        <taxon>Bacteria</taxon>
        <taxon>Pseudomonadati</taxon>
        <taxon>Pseudomonadota</taxon>
        <taxon>Gammaproteobacteria</taxon>
        <taxon>Pseudomonadales</taxon>
        <taxon>Pseudomonadaceae</taxon>
        <taxon>Pseudomonas</taxon>
    </lineage>
</organism>
<dbReference type="PANTHER" id="PTHR11695">
    <property type="entry name" value="ALCOHOL DEHYDROGENASE RELATED"/>
    <property type="match status" value="1"/>
</dbReference>
<keyword evidence="6" id="KW-1185">Reference proteome</keyword>
<dbReference type="InterPro" id="IPR050700">
    <property type="entry name" value="YIM1/Zinc_Alcohol_DH_Fams"/>
</dbReference>
<dbReference type="RefSeq" id="WP_010795760.1">
    <property type="nucleotide sequence ID" value="NZ_CP044086.1"/>
</dbReference>
<dbReference type="PANTHER" id="PTHR11695:SF294">
    <property type="entry name" value="RETICULON-4-INTERACTING PROTEIN 1, MITOCHONDRIAL"/>
    <property type="match status" value="1"/>
</dbReference>
<dbReference type="InterPro" id="IPR011032">
    <property type="entry name" value="GroES-like_sf"/>
</dbReference>
<dbReference type="InterPro" id="IPR036291">
    <property type="entry name" value="NAD(P)-bd_dom_sf"/>
</dbReference>
<evidence type="ECO:0000313" key="6">
    <source>
        <dbReference type="Proteomes" id="UP000626180"/>
    </source>
</evidence>
<reference evidence="3 6" key="2">
    <citation type="submission" date="2020-10" db="EMBL/GenBank/DDBJ databases">
        <title>Genome sequences of Pseudomonas isolates.</title>
        <authorList>
            <person name="Wessels L."/>
            <person name="Reich F."/>
            <person name="Hammerl J."/>
        </authorList>
    </citation>
    <scope>NUCLEOTIDE SEQUENCE [LARGE SCALE GENOMIC DNA]</scope>
    <source>
        <strain evidence="3 6">20-MO00624-0</strain>
    </source>
</reference>
<sequence length="311" mass="33444">MKAVQIHSYGDASVLTYTDVEKPTLNPDDVLIRVVASSVNPVDWKIRQGYLKDMLPYDLPVTLGWDVSGIVEEVGASVTRFKKGDAVYSRPDIKRNGTYAEYIAVRESEVACKPKTLSHADSASLPLAGITAWEAIVHVGQTQPGQKVLIHAASGGVGTLAVQLAKWRGAQVIATCSEKNRKLVESLGADQVIDYKSQNFQEIVKDADLVFDTLGGDVQEASFSVLKPGGILVSIVAPPSEEKTKAHNIRSAFIFIEPNAEILQELARLADSGHLRPVVSAEFGLKDIAKAHAASESGRTVGKIVIHVGQP</sequence>
<accession>A0A2X2CSS2</accession>
<dbReference type="Gene3D" id="3.40.50.720">
    <property type="entry name" value="NAD(P)-binding Rossmann-like Domain"/>
    <property type="match status" value="1"/>
</dbReference>
<dbReference type="EMBL" id="UAUF01000014">
    <property type="protein sequence ID" value="SPZ11752.1"/>
    <property type="molecule type" value="Genomic_DNA"/>
</dbReference>
<dbReference type="CDD" id="cd05289">
    <property type="entry name" value="MDR_like_2"/>
    <property type="match status" value="1"/>
</dbReference>
<proteinExistence type="predicted"/>
<keyword evidence="1" id="KW-0560">Oxidoreductase</keyword>
<reference evidence="4 5" key="1">
    <citation type="submission" date="2018-06" db="EMBL/GenBank/DDBJ databases">
        <authorList>
            <consortium name="Pathogen Informatics"/>
            <person name="Doyle S."/>
        </authorList>
    </citation>
    <scope>NUCLEOTIDE SEQUENCE [LARGE SCALE GENOMIC DNA]</scope>
    <source>
        <strain evidence="4 5">NCTC11842</strain>
    </source>
</reference>
<name>A0A2X2CSS2_PSELU</name>
<dbReference type="Pfam" id="PF08240">
    <property type="entry name" value="ADH_N"/>
    <property type="match status" value="1"/>
</dbReference>
<gene>
    <name evidence="3" type="ORF">IRZ65_13785</name>
    <name evidence="4" type="ORF">NCTC11842_04007</name>
</gene>
<dbReference type="Pfam" id="PF13602">
    <property type="entry name" value="ADH_zinc_N_2"/>
    <property type="match status" value="1"/>
</dbReference>
<dbReference type="SUPFAM" id="SSF51735">
    <property type="entry name" value="NAD(P)-binding Rossmann-fold domains"/>
    <property type="match status" value="1"/>
</dbReference>
<evidence type="ECO:0000313" key="3">
    <source>
        <dbReference type="EMBL" id="MBF8641753.1"/>
    </source>
</evidence>